<dbReference type="GO" id="GO:0006879">
    <property type="term" value="P:intracellular iron ion homeostasis"/>
    <property type="evidence" value="ECO:0007669"/>
    <property type="project" value="TreeGrafter"/>
</dbReference>
<dbReference type="AlphaFoldDB" id="A0AAW2ZRN0"/>
<dbReference type="PROSITE" id="PS51354">
    <property type="entry name" value="GLUTAREDOXIN_2"/>
    <property type="match status" value="2"/>
</dbReference>
<dbReference type="Proteomes" id="UP001431209">
    <property type="component" value="Unassembled WGS sequence"/>
</dbReference>
<evidence type="ECO:0000256" key="1">
    <source>
        <dbReference type="ARBA" id="ARBA00022723"/>
    </source>
</evidence>
<dbReference type="NCBIfam" id="TIGR00365">
    <property type="entry name" value="Grx4 family monothiol glutaredoxin"/>
    <property type="match status" value="2"/>
</dbReference>
<evidence type="ECO:0000313" key="6">
    <source>
        <dbReference type="EMBL" id="KAL0491821.1"/>
    </source>
</evidence>
<dbReference type="PANTHER" id="PTHR10293">
    <property type="entry name" value="GLUTAREDOXIN FAMILY MEMBER"/>
    <property type="match status" value="1"/>
</dbReference>
<dbReference type="EMBL" id="JAOPGA020001865">
    <property type="protein sequence ID" value="KAL0491821.1"/>
    <property type="molecule type" value="Genomic_DNA"/>
</dbReference>
<dbReference type="Gene3D" id="3.40.30.10">
    <property type="entry name" value="Glutaredoxin"/>
    <property type="match status" value="3"/>
</dbReference>
<accession>A0AAW2ZRN0</accession>
<dbReference type="Pfam" id="PF00462">
    <property type="entry name" value="Glutaredoxin"/>
    <property type="match status" value="2"/>
</dbReference>
<evidence type="ECO:0000256" key="2">
    <source>
        <dbReference type="ARBA" id="ARBA00023004"/>
    </source>
</evidence>
<feature type="domain" description="Thioredoxin" evidence="4">
    <location>
        <begin position="8"/>
        <end position="101"/>
    </location>
</feature>
<dbReference type="InterPro" id="IPR013766">
    <property type="entry name" value="Thioredoxin_domain"/>
</dbReference>
<evidence type="ECO:0000259" key="5">
    <source>
        <dbReference type="Pfam" id="PF00462"/>
    </source>
</evidence>
<dbReference type="FunFam" id="3.40.30.10:FF:000012">
    <property type="entry name" value="Monothiol glutaredoxin"/>
    <property type="match status" value="2"/>
</dbReference>
<dbReference type="InterPro" id="IPR033658">
    <property type="entry name" value="GRX_PICOT-like"/>
</dbReference>
<feature type="domain" description="Glutaredoxin" evidence="5">
    <location>
        <begin position="243"/>
        <end position="307"/>
    </location>
</feature>
<keyword evidence="3" id="KW-0411">Iron-sulfur</keyword>
<dbReference type="PANTHER" id="PTHR10293:SF73">
    <property type="entry name" value="GLUTAREDOXIN-3"/>
    <property type="match status" value="1"/>
</dbReference>
<dbReference type="InterPro" id="IPR004480">
    <property type="entry name" value="Monothiol_GRX-rel"/>
</dbReference>
<sequence>MTQLTDIRTQQEYNDQVLSLEGPSVVHFWAAWCDLCGDMDKFLVQLKSKFTNVNVFRVEAEALSDITEKYSVAAVPAFLFLHNKGTVDSKLEGANPAEIAKRFEKVSNTGKLLQDKITPSATQENIDEKIKRLINQSPVQIFIKGTPTAPQCGFSRQLIEILNKNQVEFGYFNIFTDEKVRSGIKTYSNWPTFPQVYAKGNLVGGLDIIKELEESGDLHQELGVDKKEPLKDKLVRLVNQSKVVLFMKGEPDQPKCGFSRKTVELLKKHNTDFTHFDILQDQDVREGLKTFSNWPTYPQLYVKGELIGGLDILQELDQEGELVDVLSN</sequence>
<dbReference type="GO" id="GO:0051536">
    <property type="term" value="F:iron-sulfur cluster binding"/>
    <property type="evidence" value="ECO:0007669"/>
    <property type="project" value="UniProtKB-KW"/>
</dbReference>
<keyword evidence="2" id="KW-0408">Iron</keyword>
<reference evidence="6 7" key="1">
    <citation type="submission" date="2024-03" db="EMBL/GenBank/DDBJ databases">
        <title>The Acrasis kona genome and developmental transcriptomes reveal deep origins of eukaryotic multicellular pathways.</title>
        <authorList>
            <person name="Sheikh S."/>
            <person name="Fu C.-J."/>
            <person name="Brown M.W."/>
            <person name="Baldauf S.L."/>
        </authorList>
    </citation>
    <scope>NUCLEOTIDE SEQUENCE [LARGE SCALE GENOMIC DNA]</scope>
    <source>
        <strain evidence="6 7">ATCC MYA-3509</strain>
    </source>
</reference>
<dbReference type="GO" id="GO:0005634">
    <property type="term" value="C:nucleus"/>
    <property type="evidence" value="ECO:0007669"/>
    <property type="project" value="TreeGrafter"/>
</dbReference>
<protein>
    <submittedName>
        <fullName evidence="6">Glutaredoxin</fullName>
    </submittedName>
</protein>
<organism evidence="6 7">
    <name type="scientific">Acrasis kona</name>
    <dbReference type="NCBI Taxonomy" id="1008807"/>
    <lineage>
        <taxon>Eukaryota</taxon>
        <taxon>Discoba</taxon>
        <taxon>Heterolobosea</taxon>
        <taxon>Tetramitia</taxon>
        <taxon>Eutetramitia</taxon>
        <taxon>Acrasidae</taxon>
        <taxon>Acrasis</taxon>
    </lineage>
</organism>
<dbReference type="InterPro" id="IPR036249">
    <property type="entry name" value="Thioredoxin-like_sf"/>
</dbReference>
<comment type="caution">
    <text evidence="6">The sequence shown here is derived from an EMBL/GenBank/DDBJ whole genome shotgun (WGS) entry which is preliminary data.</text>
</comment>
<proteinExistence type="predicted"/>
<dbReference type="Pfam" id="PF00085">
    <property type="entry name" value="Thioredoxin"/>
    <property type="match status" value="1"/>
</dbReference>
<dbReference type="CDD" id="cd03028">
    <property type="entry name" value="GRX_PICOT_like"/>
    <property type="match status" value="2"/>
</dbReference>
<keyword evidence="7" id="KW-1185">Reference proteome</keyword>
<feature type="domain" description="Glutaredoxin" evidence="5">
    <location>
        <begin position="139"/>
        <end position="203"/>
    </location>
</feature>
<evidence type="ECO:0000259" key="4">
    <source>
        <dbReference type="Pfam" id="PF00085"/>
    </source>
</evidence>
<gene>
    <name evidence="6" type="ORF">AKO1_010245</name>
</gene>
<evidence type="ECO:0000313" key="7">
    <source>
        <dbReference type="Proteomes" id="UP001431209"/>
    </source>
</evidence>
<evidence type="ECO:0000256" key="3">
    <source>
        <dbReference type="ARBA" id="ARBA00023014"/>
    </source>
</evidence>
<dbReference type="GO" id="GO:0046872">
    <property type="term" value="F:metal ion binding"/>
    <property type="evidence" value="ECO:0007669"/>
    <property type="project" value="UniProtKB-KW"/>
</dbReference>
<name>A0AAW2ZRN0_9EUKA</name>
<dbReference type="InterPro" id="IPR002109">
    <property type="entry name" value="Glutaredoxin"/>
</dbReference>
<keyword evidence="1" id="KW-0479">Metal-binding</keyword>
<dbReference type="GO" id="GO:0005829">
    <property type="term" value="C:cytosol"/>
    <property type="evidence" value="ECO:0007669"/>
    <property type="project" value="TreeGrafter"/>
</dbReference>
<dbReference type="SUPFAM" id="SSF52833">
    <property type="entry name" value="Thioredoxin-like"/>
    <property type="match status" value="3"/>
</dbReference>